<dbReference type="InterPro" id="IPR013087">
    <property type="entry name" value="Znf_C2H2_type"/>
</dbReference>
<dbReference type="InterPro" id="IPR036236">
    <property type="entry name" value="Znf_C2H2_sf"/>
</dbReference>
<feature type="domain" description="C2H2-type" evidence="7">
    <location>
        <begin position="1229"/>
        <end position="1256"/>
    </location>
</feature>
<feature type="compositionally biased region" description="Polar residues" evidence="6">
    <location>
        <begin position="412"/>
        <end position="426"/>
    </location>
</feature>
<evidence type="ECO:0000259" key="7">
    <source>
        <dbReference type="PROSITE" id="PS50157"/>
    </source>
</evidence>
<feature type="region of interest" description="Disordered" evidence="6">
    <location>
        <begin position="371"/>
        <end position="439"/>
    </location>
</feature>
<keyword evidence="9" id="KW-1185">Reference proteome</keyword>
<dbReference type="EMBL" id="MTYJ01000075">
    <property type="protein sequence ID" value="OQV16391.1"/>
    <property type="molecule type" value="Genomic_DNA"/>
</dbReference>
<dbReference type="OrthoDB" id="6077919at2759"/>
<keyword evidence="4" id="KW-0862">Zinc</keyword>
<dbReference type="InterPro" id="IPR001214">
    <property type="entry name" value="SET_dom"/>
</dbReference>
<dbReference type="SUPFAM" id="SSF57667">
    <property type="entry name" value="beta-beta-alpha zinc fingers"/>
    <property type="match status" value="2"/>
</dbReference>
<dbReference type="PANTHER" id="PTHR24379">
    <property type="entry name" value="KRAB AND ZINC FINGER DOMAIN-CONTAINING"/>
    <property type="match status" value="1"/>
</dbReference>
<dbReference type="InterPro" id="IPR046341">
    <property type="entry name" value="SET_dom_sf"/>
</dbReference>
<feature type="domain" description="C2H2-type" evidence="7">
    <location>
        <begin position="1113"/>
        <end position="1143"/>
    </location>
</feature>
<gene>
    <name evidence="8" type="ORF">BV898_09534</name>
</gene>
<evidence type="ECO:0000313" key="9">
    <source>
        <dbReference type="Proteomes" id="UP000192578"/>
    </source>
</evidence>
<sequence length="1361" mass="155216">MNSSSVNLADSAGCAECVSSRDNVDELCILHNRLLPDRPLLPRAFATLPSEFVIENIPGSQEEGVFAATDVAERCILGPLVGDLSDNDDSFADDDSFRYALVQQDESLRYFNLESNDLSNWMKYVRMADMWARANAVAFQQHGKIYFAVLRVIRRGEELLVRYSEQYAKSIGKVSFESKDHSAVDVPQSRTLADGIIANPPASGDFPFVSSVITTPASFPKISPPPIAPQLLKPKSSNEEPLQQKGIRKQQQKGKVVNARLRATLLVNPFQFPNPSIENNDAWLTATELVKEEYSGTDGYKPEAEERMIRDSVFRLLREWKRDLPLRPLGTQFSARDDLVRQIYELQLNQPTAVRIRQEEEATSTELLVDENGAQSESAESPQPSSYSLPPAPMDHATPSTGIRSRRRRQLATATTPNHAPSTDATDSGDVMIVSPRKKPDRAGRFVQLFSTLPMSSGLPDGDDLPVTHHRPSTPLPLSKSAKRTRTSKRKANVVFNAKRRKPSPTDDDNVISASFTSLEPKNFDHVAGSNPISSGTFLLEDYLQAVIDVNPFQYRHAVFQTAAWNSAYKRLRERDPSSINAEQPSIEELKNLVDSLLRDYVPVAGEELSRVQMLVRKIYEQKTTAHSDYVPSSTPEVEAPLPRRGDRLKRLRKSPSTEATINEEVFSEKRRYRSRGDDGTSLTDHRLRAFIAANPFQFHTDSEEHRAAWKAAEEAIQAAFTGKDGYRGDREDRNMPDTVYRLLREWKKERIKGGSTAPLTPRDQLIREVYEMKLSQPRRNDSLLNVQEARTLGIKLRPKSSLSVIGEERLRAFLRTNPYQYPAGSLEYKAAVAAATEQVVAVFTGEEEYSPEREGRNLKDCVIRYLGQWQRDRVEGQSTAPLTVRDELVQQLYALRMKRPAKDSSVKEVSRKKEIMAEHRLRACLSANPYQFAPGSEGWKAAWAAAEHVVQTAHAGEYGYHADRESRNMSDNIQRMLRDWTLDRVSGKVTTPLSAREELVQQIYELRRKQPGFEECEDEEVMLIRRRKKHNLADLGFIPYDYACEICASGRAVEFRIPELLEIHMLRHGKEMTPVPTTCPLPDCSFQDSVLSKLLDHVDKHKRLIYGRPKENKCSQCRFSFKTPEFLARHIRRMHTHIGSDRSFDCPSCSRKFVTQAALRSHARVHSGRQLFECPVCLLRFGSSREIQKHGDTHRVNGGFSCRVCQNVYPEFHILKRHLRTEHVNKRYTCDVCRKFFKTKFALGKHMLVHSAVYAFECKTCGRRFKRQRNYDDHMERLHHPDRLYSLKNRSEKVAETFGTGARLCEFCTRQYASQERLLIHQREKHLEKMPIELRFPDFAHSSRREEVSVDESSFSNSTD</sequence>
<feature type="compositionally biased region" description="Basic residues" evidence="6">
    <location>
        <begin position="481"/>
        <end position="490"/>
    </location>
</feature>
<feature type="region of interest" description="Disordered" evidence="6">
    <location>
        <begin position="454"/>
        <end position="490"/>
    </location>
</feature>
<name>A0A1W0WMF4_HYPEX</name>
<dbReference type="Proteomes" id="UP000192578">
    <property type="component" value="Unassembled WGS sequence"/>
</dbReference>
<dbReference type="Gene3D" id="2.170.270.10">
    <property type="entry name" value="SET domain"/>
    <property type="match status" value="1"/>
</dbReference>
<feature type="domain" description="C2H2-type" evidence="7">
    <location>
        <begin position="1257"/>
        <end position="1285"/>
    </location>
</feature>
<protein>
    <submittedName>
        <fullName evidence="8">PR domain zinc finger protein 10</fullName>
    </submittedName>
</protein>
<feature type="region of interest" description="Disordered" evidence="6">
    <location>
        <begin position="224"/>
        <end position="253"/>
    </location>
</feature>
<keyword evidence="3 5" id="KW-0863">Zinc-finger</keyword>
<dbReference type="PANTHER" id="PTHR24379:SF121">
    <property type="entry name" value="C2H2-TYPE DOMAIN-CONTAINING PROTEIN"/>
    <property type="match status" value="1"/>
</dbReference>
<feature type="compositionally biased region" description="Low complexity" evidence="6">
    <location>
        <begin position="374"/>
        <end position="386"/>
    </location>
</feature>
<proteinExistence type="predicted"/>
<keyword evidence="2" id="KW-0677">Repeat</keyword>
<dbReference type="Pfam" id="PF00096">
    <property type="entry name" value="zf-C2H2"/>
    <property type="match status" value="4"/>
</dbReference>
<comment type="caution">
    <text evidence="8">The sequence shown here is derived from an EMBL/GenBank/DDBJ whole genome shotgun (WGS) entry which is preliminary data.</text>
</comment>
<evidence type="ECO:0000256" key="5">
    <source>
        <dbReference type="PROSITE-ProRule" id="PRU00042"/>
    </source>
</evidence>
<dbReference type="GO" id="GO:0008270">
    <property type="term" value="F:zinc ion binding"/>
    <property type="evidence" value="ECO:0007669"/>
    <property type="project" value="UniProtKB-KW"/>
</dbReference>
<evidence type="ECO:0000256" key="4">
    <source>
        <dbReference type="ARBA" id="ARBA00022833"/>
    </source>
</evidence>
<reference evidence="9" key="1">
    <citation type="submission" date="2017-01" db="EMBL/GenBank/DDBJ databases">
        <title>Comparative genomics of anhydrobiosis in the tardigrade Hypsibius dujardini.</title>
        <authorList>
            <person name="Yoshida Y."/>
            <person name="Koutsovoulos G."/>
            <person name="Laetsch D."/>
            <person name="Stevens L."/>
            <person name="Kumar S."/>
            <person name="Horikawa D."/>
            <person name="Ishino K."/>
            <person name="Komine S."/>
            <person name="Tomita M."/>
            <person name="Blaxter M."/>
            <person name="Arakawa K."/>
        </authorList>
    </citation>
    <scope>NUCLEOTIDE SEQUENCE [LARGE SCALE GENOMIC DNA]</scope>
    <source>
        <strain evidence="9">Z151</strain>
    </source>
</reference>
<keyword evidence="1" id="KW-0479">Metal-binding</keyword>
<evidence type="ECO:0000256" key="2">
    <source>
        <dbReference type="ARBA" id="ARBA00022737"/>
    </source>
</evidence>
<dbReference type="PROSITE" id="PS00028">
    <property type="entry name" value="ZINC_FINGER_C2H2_1"/>
    <property type="match status" value="7"/>
</dbReference>
<dbReference type="SMART" id="SM00355">
    <property type="entry name" value="ZnF_C2H2"/>
    <property type="match status" value="9"/>
</dbReference>
<accession>A0A1W0WMF4</accession>
<organism evidence="8 9">
    <name type="scientific">Hypsibius exemplaris</name>
    <name type="common">Freshwater tardigrade</name>
    <dbReference type="NCBI Taxonomy" id="2072580"/>
    <lineage>
        <taxon>Eukaryota</taxon>
        <taxon>Metazoa</taxon>
        <taxon>Ecdysozoa</taxon>
        <taxon>Tardigrada</taxon>
        <taxon>Eutardigrada</taxon>
        <taxon>Parachela</taxon>
        <taxon>Hypsibioidea</taxon>
        <taxon>Hypsibiidae</taxon>
        <taxon>Hypsibius</taxon>
    </lineage>
</organism>
<evidence type="ECO:0000256" key="6">
    <source>
        <dbReference type="SAM" id="MobiDB-lite"/>
    </source>
</evidence>
<feature type="domain" description="C2H2-type" evidence="7">
    <location>
        <begin position="1304"/>
        <end position="1332"/>
    </location>
</feature>
<dbReference type="Pfam" id="PF21549">
    <property type="entry name" value="PRDM2_PR"/>
    <property type="match status" value="1"/>
</dbReference>
<feature type="domain" description="C2H2-type" evidence="7">
    <location>
        <begin position="1201"/>
        <end position="1229"/>
    </location>
</feature>
<evidence type="ECO:0000256" key="1">
    <source>
        <dbReference type="ARBA" id="ARBA00022723"/>
    </source>
</evidence>
<evidence type="ECO:0000256" key="3">
    <source>
        <dbReference type="ARBA" id="ARBA00022771"/>
    </source>
</evidence>
<dbReference type="PROSITE" id="PS50157">
    <property type="entry name" value="ZINC_FINGER_C2H2_2"/>
    <property type="match status" value="6"/>
</dbReference>
<dbReference type="Gene3D" id="3.30.160.60">
    <property type="entry name" value="Classic Zinc Finger"/>
    <property type="match status" value="4"/>
</dbReference>
<feature type="domain" description="C2H2-type" evidence="7">
    <location>
        <begin position="1145"/>
        <end position="1172"/>
    </location>
</feature>
<evidence type="ECO:0000313" key="8">
    <source>
        <dbReference type="EMBL" id="OQV16391.1"/>
    </source>
</evidence>